<dbReference type="PANTHER" id="PTHR33223:SF11">
    <property type="entry name" value="ELEMENT PROTEIN, PUTATIVE-RELATED"/>
    <property type="match status" value="1"/>
</dbReference>
<comment type="caution">
    <text evidence="3">The sequence shown here is derived from an EMBL/GenBank/DDBJ whole genome shotgun (WGS) entry which is preliminary data.</text>
</comment>
<evidence type="ECO:0000256" key="1">
    <source>
        <dbReference type="SAM" id="MobiDB-lite"/>
    </source>
</evidence>
<dbReference type="Proteomes" id="UP001151760">
    <property type="component" value="Unassembled WGS sequence"/>
</dbReference>
<evidence type="ECO:0000313" key="4">
    <source>
        <dbReference type="Proteomes" id="UP001151760"/>
    </source>
</evidence>
<reference evidence="3" key="1">
    <citation type="journal article" date="2022" name="Int. J. Mol. Sci.">
        <title>Draft Genome of Tanacetum Coccineum: Genomic Comparison of Closely Related Tanacetum-Family Plants.</title>
        <authorList>
            <person name="Yamashiro T."/>
            <person name="Shiraishi A."/>
            <person name="Nakayama K."/>
            <person name="Satake H."/>
        </authorList>
    </citation>
    <scope>NUCLEOTIDE SEQUENCE</scope>
</reference>
<proteinExistence type="predicted"/>
<evidence type="ECO:0000313" key="3">
    <source>
        <dbReference type="EMBL" id="GJU07577.1"/>
    </source>
</evidence>
<name>A0ABQ5J7S7_9ASTR</name>
<organism evidence="3 4">
    <name type="scientific">Tanacetum coccineum</name>
    <dbReference type="NCBI Taxonomy" id="301880"/>
    <lineage>
        <taxon>Eukaryota</taxon>
        <taxon>Viridiplantae</taxon>
        <taxon>Streptophyta</taxon>
        <taxon>Embryophyta</taxon>
        <taxon>Tracheophyta</taxon>
        <taxon>Spermatophyta</taxon>
        <taxon>Magnoliopsida</taxon>
        <taxon>eudicotyledons</taxon>
        <taxon>Gunneridae</taxon>
        <taxon>Pentapetalae</taxon>
        <taxon>asterids</taxon>
        <taxon>campanulids</taxon>
        <taxon>Asterales</taxon>
        <taxon>Asteraceae</taxon>
        <taxon>Asteroideae</taxon>
        <taxon>Anthemideae</taxon>
        <taxon>Anthemidinae</taxon>
        <taxon>Tanacetum</taxon>
    </lineage>
</organism>
<dbReference type="EMBL" id="BQNB010021553">
    <property type="protein sequence ID" value="GJU07577.1"/>
    <property type="molecule type" value="Genomic_DNA"/>
</dbReference>
<sequence>MQNKQTNQNRSPTSPTCLLNQRQRQTLFDVINAHEHVEKVLDIVDKLSSCTINPQDLLKKAFIQRYCPPSKSAIQLEEIHNFKQEGDETLYQAWKRCNDLLYKCPTHNLNSHQKVNIFYKGLDTMTYQSLDSQGPILNKTPTQAWTTIQTMDDHSQKWHNGSRSRKMSSSGSDGFVAIASKLEGLG</sequence>
<dbReference type="InterPro" id="IPR005162">
    <property type="entry name" value="Retrotrans_gag_dom"/>
</dbReference>
<keyword evidence="4" id="KW-1185">Reference proteome</keyword>
<accession>A0ABQ5J7S7</accession>
<reference evidence="3" key="2">
    <citation type="submission" date="2022-01" db="EMBL/GenBank/DDBJ databases">
        <authorList>
            <person name="Yamashiro T."/>
            <person name="Shiraishi A."/>
            <person name="Satake H."/>
            <person name="Nakayama K."/>
        </authorList>
    </citation>
    <scope>NUCLEOTIDE SEQUENCE</scope>
</reference>
<protein>
    <recommendedName>
        <fullName evidence="2">Retrotransposon gag domain-containing protein</fullName>
    </recommendedName>
</protein>
<dbReference type="PANTHER" id="PTHR33223">
    <property type="entry name" value="CCHC-TYPE DOMAIN-CONTAINING PROTEIN"/>
    <property type="match status" value="1"/>
</dbReference>
<feature type="region of interest" description="Disordered" evidence="1">
    <location>
        <begin position="152"/>
        <end position="172"/>
    </location>
</feature>
<evidence type="ECO:0000259" key="2">
    <source>
        <dbReference type="Pfam" id="PF03732"/>
    </source>
</evidence>
<dbReference type="Pfam" id="PF03732">
    <property type="entry name" value="Retrotrans_gag"/>
    <property type="match status" value="1"/>
</dbReference>
<feature type="domain" description="Retrotransposon gag" evidence="2">
    <location>
        <begin position="58"/>
        <end position="123"/>
    </location>
</feature>
<gene>
    <name evidence="3" type="ORF">Tco_1124007</name>
</gene>